<dbReference type="AlphaFoldDB" id="A0A095XY60"/>
<dbReference type="eggNOG" id="ENOG5031ED6">
    <property type="taxonomic scope" value="Bacteria"/>
</dbReference>
<organism evidence="3 4">
    <name type="scientific">Corynebacterium freneyi DNF00450</name>
    <dbReference type="NCBI Taxonomy" id="1287475"/>
    <lineage>
        <taxon>Bacteria</taxon>
        <taxon>Bacillati</taxon>
        <taxon>Actinomycetota</taxon>
        <taxon>Actinomycetes</taxon>
        <taxon>Mycobacteriales</taxon>
        <taxon>Corynebacteriaceae</taxon>
        <taxon>Corynebacterium</taxon>
    </lineage>
</organism>
<keyword evidence="1" id="KW-0805">Transcription regulation</keyword>
<evidence type="ECO:0000256" key="1">
    <source>
        <dbReference type="HAMAP-Rule" id="MF_01483"/>
    </source>
</evidence>
<dbReference type="InterPro" id="IPR025182">
    <property type="entry name" value="RNApol-bd_RbpA"/>
</dbReference>
<dbReference type="GO" id="GO:0001000">
    <property type="term" value="F:bacterial-type RNA polymerase core enzyme binding"/>
    <property type="evidence" value="ECO:0007669"/>
    <property type="project" value="UniProtKB-UniRule"/>
</dbReference>
<dbReference type="Gene3D" id="2.20.28.270">
    <property type="entry name" value="RNA polymerase-binding protein A"/>
    <property type="match status" value="1"/>
</dbReference>
<evidence type="ECO:0000313" key="3">
    <source>
        <dbReference type="EMBL" id="KGF15145.1"/>
    </source>
</evidence>
<comment type="subunit">
    <text evidence="1">Forms a complex with the RNAP catalytic core and with free principal sigma factors.</text>
</comment>
<protein>
    <recommendedName>
        <fullName evidence="1">RNA polymerase-binding protein RbpA</fullName>
    </recommendedName>
</protein>
<sequence>MADRVLRGSRMGAVSYETDRDHDLAPRRMVRYETEDGIFEVPFAEDAEIPGEWLCKNGQMGKLVEGEGTESKPVKPPRTHWDMLRERRSIEELDVLLDERIDLLRKRRRNAARLLKQQQEAEAAETEGK</sequence>
<dbReference type="Proteomes" id="UP000029548">
    <property type="component" value="Unassembled WGS sequence"/>
</dbReference>
<proteinExistence type="inferred from homology"/>
<comment type="similarity">
    <text evidence="1">Belongs to the RNA polymerase-binding protein RbpA family.</text>
</comment>
<comment type="caution">
    <text evidence="3">The sequence shown here is derived from an EMBL/GenBank/DDBJ whole genome shotgun (WGS) entry which is preliminary data.</text>
</comment>
<keyword evidence="2" id="KW-0175">Coiled coil</keyword>
<comment type="caution">
    <text evidence="1">Lacks conserved residue(s) required for the propagation of feature annotation.</text>
</comment>
<name>A0A095XY60_9CORY</name>
<dbReference type="GO" id="GO:0045893">
    <property type="term" value="P:positive regulation of DNA-templated transcription"/>
    <property type="evidence" value="ECO:0007669"/>
    <property type="project" value="UniProtKB-UniRule"/>
</dbReference>
<feature type="coiled-coil region" evidence="2">
    <location>
        <begin position="101"/>
        <end position="129"/>
    </location>
</feature>
<reference evidence="3 4" key="1">
    <citation type="submission" date="2014-07" db="EMBL/GenBank/DDBJ databases">
        <authorList>
            <person name="McCorrison J."/>
            <person name="Sanka R."/>
            <person name="Torralba M."/>
            <person name="Gillis M."/>
            <person name="Haft D.H."/>
            <person name="Methe B."/>
            <person name="Sutton G."/>
            <person name="Nelson K.E."/>
        </authorList>
    </citation>
    <scope>NUCLEOTIDE SEQUENCE [LARGE SCALE GENOMIC DNA]</scope>
    <source>
        <strain evidence="3 4">DNF00450</strain>
    </source>
</reference>
<dbReference type="EMBL" id="JRNE01000082">
    <property type="protein sequence ID" value="KGF15145.1"/>
    <property type="molecule type" value="Genomic_DNA"/>
</dbReference>
<evidence type="ECO:0000256" key="2">
    <source>
        <dbReference type="SAM" id="Coils"/>
    </source>
</evidence>
<dbReference type="RefSeq" id="WP_035123713.1">
    <property type="nucleotide sequence ID" value="NZ_JRNE01000082.1"/>
</dbReference>
<gene>
    <name evidence="1" type="primary">rbpA</name>
    <name evidence="3" type="ORF">HMPREF1650_12380</name>
</gene>
<accession>A0A095XY60</accession>
<dbReference type="Pfam" id="PF13397">
    <property type="entry name" value="RbpA"/>
    <property type="match status" value="1"/>
</dbReference>
<keyword evidence="1" id="KW-0804">Transcription</keyword>
<comment type="function">
    <text evidence="1">Binds to RNA polymerase (RNAP), stimulating transcription from principal, but not alternative sigma factor promoters.</text>
</comment>
<dbReference type="HAMAP" id="MF_01483">
    <property type="entry name" value="RbpA"/>
    <property type="match status" value="1"/>
</dbReference>
<dbReference type="InterPro" id="IPR038638">
    <property type="entry name" value="RbpA_sf"/>
</dbReference>
<evidence type="ECO:0000313" key="4">
    <source>
        <dbReference type="Proteomes" id="UP000029548"/>
    </source>
</evidence>